<evidence type="ECO:0000259" key="7">
    <source>
        <dbReference type="PROSITE" id="PS50089"/>
    </source>
</evidence>
<keyword evidence="9" id="KW-1185">Reference proteome</keyword>
<dbReference type="EMBL" id="JANBUH010000013">
    <property type="protein sequence ID" value="KAJ2756890.1"/>
    <property type="molecule type" value="Genomic_DNA"/>
</dbReference>
<comment type="caution">
    <text evidence="8">The sequence shown here is derived from an EMBL/GenBank/DDBJ whole genome shotgun (WGS) entry which is preliminary data.</text>
</comment>
<dbReference type="Pfam" id="PF13639">
    <property type="entry name" value="zf-RING_2"/>
    <property type="match status" value="1"/>
</dbReference>
<accession>A0A9W8H3X2</accession>
<dbReference type="Proteomes" id="UP001140011">
    <property type="component" value="Unassembled WGS sequence"/>
</dbReference>
<keyword evidence="3" id="KW-0862">Zinc</keyword>
<evidence type="ECO:0000256" key="1">
    <source>
        <dbReference type="ARBA" id="ARBA00022723"/>
    </source>
</evidence>
<evidence type="ECO:0000256" key="5">
    <source>
        <dbReference type="SAM" id="Coils"/>
    </source>
</evidence>
<dbReference type="InterPro" id="IPR011016">
    <property type="entry name" value="Znf_RING-CH"/>
</dbReference>
<protein>
    <recommendedName>
        <fullName evidence="7">RING-type domain-containing protein</fullName>
    </recommendedName>
</protein>
<organism evidence="8 9">
    <name type="scientific">Coemansia pectinata</name>
    <dbReference type="NCBI Taxonomy" id="1052879"/>
    <lineage>
        <taxon>Eukaryota</taxon>
        <taxon>Fungi</taxon>
        <taxon>Fungi incertae sedis</taxon>
        <taxon>Zoopagomycota</taxon>
        <taxon>Kickxellomycotina</taxon>
        <taxon>Kickxellomycetes</taxon>
        <taxon>Kickxellales</taxon>
        <taxon>Kickxellaceae</taxon>
        <taxon>Coemansia</taxon>
    </lineage>
</organism>
<evidence type="ECO:0000313" key="9">
    <source>
        <dbReference type="Proteomes" id="UP001140011"/>
    </source>
</evidence>
<proteinExistence type="predicted"/>
<keyword evidence="1" id="KW-0479">Metal-binding</keyword>
<dbReference type="AlphaFoldDB" id="A0A9W8H3X2"/>
<gene>
    <name evidence="8" type="ORF">GGI19_000478</name>
</gene>
<dbReference type="Gene3D" id="3.30.40.10">
    <property type="entry name" value="Zinc/RING finger domain, C3HC4 (zinc finger)"/>
    <property type="match status" value="1"/>
</dbReference>
<dbReference type="InterPro" id="IPR001841">
    <property type="entry name" value="Znf_RING"/>
</dbReference>
<feature type="compositionally biased region" description="Polar residues" evidence="6">
    <location>
        <begin position="88"/>
        <end position="100"/>
    </location>
</feature>
<dbReference type="OrthoDB" id="8062037at2759"/>
<name>A0A9W8H3X2_9FUNG</name>
<keyword evidence="5" id="KW-0175">Coiled coil</keyword>
<dbReference type="InterPro" id="IPR013083">
    <property type="entry name" value="Znf_RING/FYVE/PHD"/>
</dbReference>
<feature type="region of interest" description="Disordered" evidence="6">
    <location>
        <begin position="84"/>
        <end position="104"/>
    </location>
</feature>
<evidence type="ECO:0000256" key="4">
    <source>
        <dbReference type="PROSITE-ProRule" id="PRU00175"/>
    </source>
</evidence>
<evidence type="ECO:0000256" key="6">
    <source>
        <dbReference type="SAM" id="MobiDB-lite"/>
    </source>
</evidence>
<feature type="domain" description="RING-type" evidence="7">
    <location>
        <begin position="3"/>
        <end position="64"/>
    </location>
</feature>
<keyword evidence="2 4" id="KW-0863">Zinc-finger</keyword>
<evidence type="ECO:0000256" key="3">
    <source>
        <dbReference type="ARBA" id="ARBA00022833"/>
    </source>
</evidence>
<feature type="coiled-coil region" evidence="5">
    <location>
        <begin position="137"/>
        <end position="245"/>
    </location>
</feature>
<evidence type="ECO:0000313" key="8">
    <source>
        <dbReference type="EMBL" id="KAJ2756890.1"/>
    </source>
</evidence>
<sequence length="250" mass="28775">MVCPICHEPYFKTLPRGTPTRGSASSTSGTAQRPVALGCGHTYHKSCIEDWFESSSMQRCPQCKVHHSGTPTVLFIDVDEEDYEAGKSTKSQPNARSVVNNRRDSADVRQLARDINKMHFNDEARDYHIMCELARRNQALEDTNMGLEEGLEEALRALHDEMEARGNEFDELEDELEGQRRLQRRTNTLLQESNDSLRREKEHTARLESRLEAVNAQATCLRDNNFNLRQALEAKSKELRKYQEQHGYMF</sequence>
<evidence type="ECO:0000256" key="2">
    <source>
        <dbReference type="ARBA" id="ARBA00022771"/>
    </source>
</evidence>
<dbReference type="PROSITE" id="PS50089">
    <property type="entry name" value="ZF_RING_2"/>
    <property type="match status" value="1"/>
</dbReference>
<dbReference type="SMART" id="SM00184">
    <property type="entry name" value="RING"/>
    <property type="match status" value="1"/>
</dbReference>
<reference evidence="8" key="1">
    <citation type="submission" date="2022-07" db="EMBL/GenBank/DDBJ databases">
        <title>Phylogenomic reconstructions and comparative analyses of Kickxellomycotina fungi.</title>
        <authorList>
            <person name="Reynolds N.K."/>
            <person name="Stajich J.E."/>
            <person name="Barry K."/>
            <person name="Grigoriev I.V."/>
            <person name="Crous P."/>
            <person name="Smith M.E."/>
        </authorList>
    </citation>
    <scope>NUCLEOTIDE SEQUENCE</scope>
    <source>
        <strain evidence="8">BCRC 34297</strain>
    </source>
</reference>
<dbReference type="SMART" id="SM00744">
    <property type="entry name" value="RINGv"/>
    <property type="match status" value="1"/>
</dbReference>
<dbReference type="GO" id="GO:0008270">
    <property type="term" value="F:zinc ion binding"/>
    <property type="evidence" value="ECO:0007669"/>
    <property type="project" value="UniProtKB-KW"/>
</dbReference>
<dbReference type="SUPFAM" id="SSF57850">
    <property type="entry name" value="RING/U-box"/>
    <property type="match status" value="1"/>
</dbReference>